<dbReference type="GO" id="GO:0004565">
    <property type="term" value="F:beta-galactosidase activity"/>
    <property type="evidence" value="ECO:0007669"/>
    <property type="project" value="UniProtKB-EC"/>
</dbReference>
<evidence type="ECO:0000313" key="10">
    <source>
        <dbReference type="EMBL" id="EFW90071.1"/>
    </source>
</evidence>
<keyword evidence="7" id="KW-0326">Glycosidase</keyword>
<dbReference type="PANTHER" id="PTHR36447">
    <property type="entry name" value="BETA-GALACTOSIDASE GANA"/>
    <property type="match status" value="1"/>
</dbReference>
<dbReference type="GO" id="GO:0005975">
    <property type="term" value="P:carbohydrate metabolic process"/>
    <property type="evidence" value="ECO:0007669"/>
    <property type="project" value="InterPro"/>
</dbReference>
<evidence type="ECO:0000256" key="7">
    <source>
        <dbReference type="ARBA" id="ARBA00023295"/>
    </source>
</evidence>
<dbReference type="SUPFAM" id="SSF51445">
    <property type="entry name" value="(Trans)glycosidases"/>
    <property type="match status" value="1"/>
</dbReference>
<proteinExistence type="inferred from homology"/>
<organism evidence="10 12">
    <name type="scientific">Haladaptatus paucihalophilus DX253</name>
    <dbReference type="NCBI Taxonomy" id="797209"/>
    <lineage>
        <taxon>Archaea</taxon>
        <taxon>Methanobacteriati</taxon>
        <taxon>Methanobacteriota</taxon>
        <taxon>Stenosarchaea group</taxon>
        <taxon>Halobacteria</taxon>
        <taxon>Halobacteriales</taxon>
        <taxon>Haladaptataceae</taxon>
        <taxon>Haladaptatus</taxon>
    </lineage>
</organism>
<sequence>MSIGVCYFPEHWPRERWTTDVEQMAEAGIEYVRMGEFSWSRLEPRPGELDFEWLETAVDLVHEHGMKAVLCTPTATPPKWLVDQHPDILQEEPDGSARHFGSRRHYCFNSETYREQTDRIVTVLAEHFADHPAVVGWQTDNEYGCHDTIRCYCDDCATAFRIWLREKYGGIDTLNESWGTTFWSQHHTDFEEIDPPRHTVTDHHPGRLLDYHRFASASVVSYNRSQADRLREANDDWFVTHNFMFDFGQLDPYDVGDDLDFAAWDSYPTGFPQVADDDPADADELRVGNLDQIGFNHDRYRCAAPGNFWVMEQQPGAINWPPETTQPAKGAMRLWAHHAVAHGADVVSYFRWRRCLEGQEQYHAGLRKRDGTADRGYHDATAAAAELADLDRGSVTAPVALVLDYESLWALDEQAMSPDFDYWNHLHTYYHALRGRGVQVDVLPTDADFEDYDAVLAPSLHLVGDDVESAFRRYVESGGHLLFTIRSGEKDPHNKLHATRPPGPLADLAGVRVDQHESVPADSPDARLSYRGERYGYRTWAEWIDADDARVVGQYATGIGEGRTAITVREAEPGSVAYVGIWPDAELADALVSDVLTRANVTHAADPLPDRVRVAHRGDLTWVFNYSSEPIDVDVGDADVRLGEETVPGYDLLVIEGTPTDVAVER</sequence>
<dbReference type="OrthoDB" id="85141at2157"/>
<dbReference type="Gene3D" id="3.40.50.880">
    <property type="match status" value="1"/>
</dbReference>
<dbReference type="Pfam" id="PF08532">
    <property type="entry name" value="Glyco_hydro_42M"/>
    <property type="match status" value="1"/>
</dbReference>
<evidence type="ECO:0000256" key="5">
    <source>
        <dbReference type="ARBA" id="ARBA00022801"/>
    </source>
</evidence>
<dbReference type="PANTHER" id="PTHR36447:SF2">
    <property type="entry name" value="BETA-GALACTOSIDASE YESZ"/>
    <property type="match status" value="1"/>
</dbReference>
<dbReference type="EMBL" id="AEMG01000029">
    <property type="protein sequence ID" value="EFW90071.1"/>
    <property type="molecule type" value="Genomic_DNA"/>
</dbReference>
<dbReference type="GO" id="GO:0046872">
    <property type="term" value="F:metal ion binding"/>
    <property type="evidence" value="ECO:0007669"/>
    <property type="project" value="UniProtKB-KW"/>
</dbReference>
<dbReference type="STRING" id="797209.GCA_000376445_03198"/>
<dbReference type="InterPro" id="IPR013780">
    <property type="entry name" value="Glyco_hydro_b"/>
</dbReference>
<dbReference type="GO" id="GO:0009341">
    <property type="term" value="C:beta-galactosidase complex"/>
    <property type="evidence" value="ECO:0007669"/>
    <property type="project" value="InterPro"/>
</dbReference>
<evidence type="ECO:0000256" key="2">
    <source>
        <dbReference type="ARBA" id="ARBA00005940"/>
    </source>
</evidence>
<evidence type="ECO:0000313" key="11">
    <source>
        <dbReference type="EMBL" id="SHL04365.1"/>
    </source>
</evidence>
<dbReference type="Gene3D" id="2.60.40.1180">
    <property type="entry name" value="Golgi alpha-mannosidase II"/>
    <property type="match status" value="1"/>
</dbReference>
<dbReference type="InterPro" id="IPR003476">
    <property type="entry name" value="Glyco_hydro_42"/>
</dbReference>
<evidence type="ECO:0000313" key="13">
    <source>
        <dbReference type="Proteomes" id="UP000184203"/>
    </source>
</evidence>
<dbReference type="Proteomes" id="UP000003751">
    <property type="component" value="Unassembled WGS sequence"/>
</dbReference>
<dbReference type="AlphaFoldDB" id="E7QZF0"/>
<dbReference type="InterPro" id="IPR029062">
    <property type="entry name" value="Class_I_gatase-like"/>
</dbReference>
<dbReference type="CDD" id="cd03143">
    <property type="entry name" value="A4_beta-galactosidase_middle_domain"/>
    <property type="match status" value="1"/>
</dbReference>
<evidence type="ECO:0000313" key="12">
    <source>
        <dbReference type="Proteomes" id="UP000003751"/>
    </source>
</evidence>
<protein>
    <recommendedName>
        <fullName evidence="3">beta-galactosidase</fullName>
        <ecNumber evidence="3">3.2.1.23</ecNumber>
    </recommendedName>
</protein>
<name>E7QZF0_HALPU</name>
<evidence type="ECO:0000256" key="4">
    <source>
        <dbReference type="ARBA" id="ARBA00022723"/>
    </source>
</evidence>
<evidence type="ECO:0000256" key="1">
    <source>
        <dbReference type="ARBA" id="ARBA00001412"/>
    </source>
</evidence>
<evidence type="ECO:0000256" key="6">
    <source>
        <dbReference type="ARBA" id="ARBA00022833"/>
    </source>
</evidence>
<dbReference type="InterPro" id="IPR013738">
    <property type="entry name" value="Beta_galactosidase_Trimer"/>
</dbReference>
<feature type="domain" description="Beta-galactosidase trimerisation" evidence="9">
    <location>
        <begin position="397"/>
        <end position="601"/>
    </location>
</feature>
<dbReference type="PIRSF" id="PIRSF001084">
    <property type="entry name" value="B-galactosidase"/>
    <property type="match status" value="1"/>
</dbReference>
<dbReference type="Pfam" id="PF02449">
    <property type="entry name" value="Glyco_hydro_42"/>
    <property type="match status" value="1"/>
</dbReference>
<dbReference type="EMBL" id="FRAN01000004">
    <property type="protein sequence ID" value="SHL04365.1"/>
    <property type="molecule type" value="Genomic_DNA"/>
</dbReference>
<feature type="domain" description="Glycoside hydrolase family 42 N-terminal" evidence="8">
    <location>
        <begin position="6"/>
        <end position="389"/>
    </location>
</feature>
<accession>E7QZF0</accession>
<reference evidence="11" key="2">
    <citation type="submission" date="2016-11" db="EMBL/GenBank/DDBJ databases">
        <authorList>
            <person name="Jaros S."/>
            <person name="Januszkiewicz K."/>
            <person name="Wedrychowicz H."/>
        </authorList>
    </citation>
    <scope>NUCLEOTIDE SEQUENCE [LARGE SCALE GENOMIC DNA]</scope>
    <source>
        <strain evidence="11">DX253</strain>
    </source>
</reference>
<dbReference type="SUPFAM" id="SSF51011">
    <property type="entry name" value="Glycosyl hydrolase domain"/>
    <property type="match status" value="1"/>
</dbReference>
<reference evidence="10 12" key="1">
    <citation type="journal article" date="2014" name="ISME J.">
        <title>Trehalose/2-sulfotrehalose biosynthesis and glycine-betaine uptake are widely spread mechanisms for osmoadaptation in the Halobacteriales.</title>
        <authorList>
            <person name="Youssef N.H."/>
            <person name="Savage-Ashlock K.N."/>
            <person name="McCully A.L."/>
            <person name="Luedtke B."/>
            <person name="Shaw E.I."/>
            <person name="Hoff W.D."/>
            <person name="Elshahed M.S."/>
        </authorList>
    </citation>
    <scope>NUCLEOTIDE SEQUENCE [LARGE SCALE GENOMIC DNA]</scope>
    <source>
        <strain evidence="10 12">DX253</strain>
    </source>
</reference>
<dbReference type="InterPro" id="IPR017853">
    <property type="entry name" value="GH"/>
</dbReference>
<dbReference type="SUPFAM" id="SSF52317">
    <property type="entry name" value="Class I glutamine amidotransferase-like"/>
    <property type="match status" value="1"/>
</dbReference>
<gene>
    <name evidence="11" type="ORF">SAMN05444342_2833</name>
    <name evidence="10" type="ORF">ZOD2009_20787</name>
</gene>
<dbReference type="PATRIC" id="fig|797209.4.peg.4071"/>
<dbReference type="Gene3D" id="3.20.20.80">
    <property type="entry name" value="Glycosidases"/>
    <property type="match status" value="1"/>
</dbReference>
<dbReference type="InterPro" id="IPR013529">
    <property type="entry name" value="Glyco_hydro_42_N"/>
</dbReference>
<evidence type="ECO:0000259" key="9">
    <source>
        <dbReference type="Pfam" id="PF08532"/>
    </source>
</evidence>
<comment type="similarity">
    <text evidence="2">Belongs to the glycosyl hydrolase 42 family.</text>
</comment>
<keyword evidence="13" id="KW-1185">Reference proteome</keyword>
<dbReference type="Proteomes" id="UP000184203">
    <property type="component" value="Unassembled WGS sequence"/>
</dbReference>
<dbReference type="eggNOG" id="arCOG04085">
    <property type="taxonomic scope" value="Archaea"/>
</dbReference>
<reference evidence="13" key="3">
    <citation type="submission" date="2016-11" db="EMBL/GenBank/DDBJ databases">
        <authorList>
            <person name="Varghese N."/>
            <person name="Submissions S."/>
        </authorList>
    </citation>
    <scope>NUCLEOTIDE SEQUENCE [LARGE SCALE GENOMIC DNA]</scope>
    <source>
        <strain evidence="13">DX253</strain>
    </source>
</reference>
<keyword evidence="6" id="KW-0862">Zinc</keyword>
<comment type="catalytic activity">
    <reaction evidence="1">
        <text>Hydrolysis of terminal non-reducing beta-D-galactose residues in beta-D-galactosides.</text>
        <dbReference type="EC" id="3.2.1.23"/>
    </reaction>
</comment>
<dbReference type="EC" id="3.2.1.23" evidence="3"/>
<keyword evidence="4" id="KW-0479">Metal-binding</keyword>
<keyword evidence="5" id="KW-0378">Hydrolase</keyword>
<evidence type="ECO:0000256" key="3">
    <source>
        <dbReference type="ARBA" id="ARBA00012756"/>
    </source>
</evidence>
<dbReference type="RefSeq" id="WP_007983152.1">
    <property type="nucleotide sequence ID" value="NZ_AEMG01000029.1"/>
</dbReference>
<evidence type="ECO:0000259" key="8">
    <source>
        <dbReference type="Pfam" id="PF02449"/>
    </source>
</evidence>